<dbReference type="InterPro" id="IPR011322">
    <property type="entry name" value="N-reg_PII-like_a/b"/>
</dbReference>
<comment type="caution">
    <text evidence="2">The sequence shown here is derived from an EMBL/GenBank/DDBJ whole genome shotgun (WGS) entry which is preliminary data.</text>
</comment>
<dbReference type="InterPro" id="IPR004323">
    <property type="entry name" value="Ion_tolerance_CutA"/>
</dbReference>
<dbReference type="PANTHER" id="PTHR23419">
    <property type="entry name" value="DIVALENT CATION TOLERANCE CUTA-RELATED"/>
    <property type="match status" value="1"/>
</dbReference>
<dbReference type="SUPFAM" id="SSF54913">
    <property type="entry name" value="GlnB-like"/>
    <property type="match status" value="1"/>
</dbReference>
<protein>
    <submittedName>
        <fullName evidence="2">Divalent-cation tolerance protein CutA</fullName>
    </submittedName>
</protein>
<dbReference type="AlphaFoldDB" id="A0A7Z0TTT3"/>
<dbReference type="Gene3D" id="3.30.70.120">
    <property type="match status" value="1"/>
</dbReference>
<comment type="similarity">
    <text evidence="1">Belongs to the CutA family.</text>
</comment>
<dbReference type="GO" id="GO:0010038">
    <property type="term" value="P:response to metal ion"/>
    <property type="evidence" value="ECO:0007669"/>
    <property type="project" value="InterPro"/>
</dbReference>
<dbReference type="InterPro" id="IPR015867">
    <property type="entry name" value="N-reg_PII/ATP_PRibTrfase_C"/>
</dbReference>
<dbReference type="EMBL" id="JACCJZ010000011">
    <property type="protein sequence ID" value="NYZ62136.1"/>
    <property type="molecule type" value="Genomic_DNA"/>
</dbReference>
<name>A0A7Z0TTT3_9GAMM</name>
<organism evidence="2 3">
    <name type="scientific">Luteimonas deserti</name>
    <dbReference type="NCBI Taxonomy" id="2752306"/>
    <lineage>
        <taxon>Bacteria</taxon>
        <taxon>Pseudomonadati</taxon>
        <taxon>Pseudomonadota</taxon>
        <taxon>Gammaproteobacteria</taxon>
        <taxon>Lysobacterales</taxon>
        <taxon>Lysobacteraceae</taxon>
        <taxon>Luteimonas</taxon>
    </lineage>
</organism>
<evidence type="ECO:0000313" key="3">
    <source>
        <dbReference type="Proteomes" id="UP000589896"/>
    </source>
</evidence>
<dbReference type="Proteomes" id="UP000589896">
    <property type="component" value="Unassembled WGS sequence"/>
</dbReference>
<dbReference type="GO" id="GO:0005507">
    <property type="term" value="F:copper ion binding"/>
    <property type="evidence" value="ECO:0007669"/>
    <property type="project" value="TreeGrafter"/>
</dbReference>
<accession>A0A7Z0TTT3</accession>
<dbReference type="Pfam" id="PF03091">
    <property type="entry name" value="CutA1"/>
    <property type="match status" value="1"/>
</dbReference>
<keyword evidence="3" id="KW-1185">Reference proteome</keyword>
<proteinExistence type="inferred from homology"/>
<gene>
    <name evidence="2" type="ORF">H0E82_05070</name>
</gene>
<reference evidence="2 3" key="1">
    <citation type="submission" date="2020-07" db="EMBL/GenBank/DDBJ databases">
        <title>isolation of Luteimonas sp. SJ-16.</title>
        <authorList>
            <person name="Huang X.-X."/>
            <person name="Xu L."/>
            <person name="Sun J.-Q."/>
        </authorList>
    </citation>
    <scope>NUCLEOTIDE SEQUENCE [LARGE SCALE GENOMIC DNA]</scope>
    <source>
        <strain evidence="2 3">SJ-16</strain>
    </source>
</reference>
<sequence length="114" mass="12246">MSVIVCLATCPDNATAIRLGEVLVEQRLAACVNIVPGVRSVYRWEGRVTVDDEVVLIIKTTAARLDALTEQVRQLHPYAVPALVALPIAGGLPEYLQWIEAGTAPGTHDAFAEP</sequence>
<dbReference type="RefSeq" id="WP_180544372.1">
    <property type="nucleotide sequence ID" value="NZ_JACCJZ010000011.1"/>
</dbReference>
<evidence type="ECO:0000313" key="2">
    <source>
        <dbReference type="EMBL" id="NYZ62136.1"/>
    </source>
</evidence>
<dbReference type="PANTHER" id="PTHR23419:SF8">
    <property type="entry name" value="FI09726P"/>
    <property type="match status" value="1"/>
</dbReference>
<evidence type="ECO:0000256" key="1">
    <source>
        <dbReference type="ARBA" id="ARBA00010169"/>
    </source>
</evidence>